<feature type="compositionally biased region" description="Polar residues" evidence="6">
    <location>
        <begin position="1433"/>
        <end position="1443"/>
    </location>
</feature>
<dbReference type="PROSITE" id="PS50013">
    <property type="entry name" value="CHROMO_2"/>
    <property type="match status" value="1"/>
</dbReference>
<evidence type="ECO:0008006" key="11">
    <source>
        <dbReference type="Google" id="ProtNLM"/>
    </source>
</evidence>
<keyword evidence="2" id="KW-0479">Metal-binding</keyword>
<keyword evidence="3" id="KW-0863">Zinc-finger</keyword>
<feature type="compositionally biased region" description="Basic and acidic residues" evidence="6">
    <location>
        <begin position="168"/>
        <end position="179"/>
    </location>
</feature>
<feature type="region of interest" description="Disordered" evidence="6">
    <location>
        <begin position="1"/>
        <end position="76"/>
    </location>
</feature>
<dbReference type="GO" id="GO:0005634">
    <property type="term" value="C:nucleus"/>
    <property type="evidence" value="ECO:0007669"/>
    <property type="project" value="UniProtKB-SubCell"/>
</dbReference>
<evidence type="ECO:0000256" key="4">
    <source>
        <dbReference type="ARBA" id="ARBA00022833"/>
    </source>
</evidence>
<feature type="compositionally biased region" description="Basic and acidic residues" evidence="6">
    <location>
        <begin position="17"/>
        <end position="26"/>
    </location>
</feature>
<evidence type="ECO:0000259" key="8">
    <source>
        <dbReference type="PROSITE" id="PS51050"/>
    </source>
</evidence>
<protein>
    <recommendedName>
        <fullName evidence="11">CW-type domain-containing protein</fullName>
    </recommendedName>
</protein>
<dbReference type="OrthoDB" id="10555504at2759"/>
<feature type="region of interest" description="Disordered" evidence="6">
    <location>
        <begin position="1283"/>
        <end position="1328"/>
    </location>
</feature>
<feature type="compositionally biased region" description="Basic and acidic residues" evidence="6">
    <location>
        <begin position="1592"/>
        <end position="1601"/>
    </location>
</feature>
<dbReference type="GO" id="GO:0006357">
    <property type="term" value="P:regulation of transcription by RNA polymerase II"/>
    <property type="evidence" value="ECO:0007669"/>
    <property type="project" value="TreeGrafter"/>
</dbReference>
<feature type="compositionally biased region" description="Low complexity" evidence="6">
    <location>
        <begin position="1503"/>
        <end position="1525"/>
    </location>
</feature>
<feature type="compositionally biased region" description="Polar residues" evidence="6">
    <location>
        <begin position="1283"/>
        <end position="1293"/>
    </location>
</feature>
<evidence type="ECO:0000313" key="10">
    <source>
        <dbReference type="Proteomes" id="UP000541610"/>
    </source>
</evidence>
<feature type="compositionally biased region" description="Low complexity" evidence="6">
    <location>
        <begin position="509"/>
        <end position="523"/>
    </location>
</feature>
<feature type="compositionally biased region" description="Basic residues" evidence="6">
    <location>
        <begin position="649"/>
        <end position="672"/>
    </location>
</feature>
<accession>A0A7J6PN64</accession>
<feature type="region of interest" description="Disordered" evidence="6">
    <location>
        <begin position="1365"/>
        <end position="1534"/>
    </location>
</feature>
<sequence length="1741" mass="185448">MVELPTAEEEVPVSMLKSKEDDEKPSEAAAVDEPTEEGEEGVLEEEAPAVEGPVWKPKRPYDEKAEVDEYEGTSDRDLRQKGMKRLKDGSVVRYREASATGGEFVRCSECGKWRLRPRSPDGKEEETPLRVTCSSFVATTCEDPCDWITSMLDAVELLPLIPVEGDADAPKVGESEKSAEASSTGVGEKAEDNIYVKSEAQTTKKAPELLPGKRATAASSGKKSAVGAAVKPKAPPTKGAAAGRSGKVGRPRKATTSTPKTKPAPSPESPSSLMNSWVQCDCCRRWRMISAELAKAKEGRDQIFVCSELPGKSCEDPCDWVMDTQSHTVVAGEGRKGSSSRQSPALIPNSSPDRSTSSVTREYPEQGSESIVNSSSSPPGQSEEDTIVQVSVDAVECLLDWDEPKDRYYVKWKGADVQLGDWEPASRLLEVLGSATGRGFMTVSMVEYVGESDGCSEEEGTDYLLHGHAGQEAGGADSSGSPAARGEAEGPSTAPTVSPAPPMMPDITSLPAAPSTPPAQASAAVAGGVDPTVSTAAAAAGVTAISHTALEHPRVTTARPKAKSRMQARKQAMLAAKHRQQKKEQGEVVVAPVKEEKVVTTKKEESAKESAAHHKSKTSAKGKRSLKKAKDAKEGGEVDGSMIGSEKGGRKKASTPKASKTKGGKKRGRGRPLKNLFSEDEEEEEDTPDIEDEEVADQTIAHQTPKKKRSRTAAEGPRTPKSGKVKKGSETKTEVAGEDAPMKSLKASAREQAPAAEERADTSEPLDDLSEKPGKRRRSALKALGESSDEDEEVEEDEEAAAKRRKRKKKHEGKKLKHKKSKKGQGREGCPGCRVDADAKAPADVMEAETASVSYPMPTGKVPTTAIAWAKALIASEEGEARPEDVELIAGVLDEEYSGLCLFGLSASTNAFLKEQARTQTLCLGYLCVIAGRPPAPNGLLHGSLGCSYTTVATMTDENTGKMQYALIYVNATPHEEGSLPLLPPHIKLASADTHSLLYYGLKGSGRSTLVHASRLAFYPPVPNSPHTPIPIAGFEIPVPPEYAEFLRFAGDAQTNWEPLKVSMSCNRFAHVGPDHWVVGGSRQGQAASVCFPSGYCPSCFTVYPSFSSRQVCNKCSEGQTLLAVPWARHVTYQQAASNLLTAQQPEHVLHNQHEINQAAAALENAKANDEGRGSEDDPSVQLRRHVITTVRLNFESRGQGFAGGVGVLISDVEAQLDAELPTWRDAVPHSGDSNRVGLRGLLGDTEPERRGQGIMKIYLPFEALPRLAQHPDYISYMHSQMLSGPASSSASQKGGVKGSSTTREEESGAATREEGTGSIKELSGLRRVEEEIGTAEGLLPGPLPHLDRNQARNWTSSYDQYLHHHTTTEPARPTSAATQKRTRPLSASPAAGEGTRGPSPARVGAQQAERPPPQMSPMIARAAAVAAARDPSWSNRPSTASLGSPAPPPGVAVQQQQSEGTAGSPAGVQGATSEMSVLASPASGLGYAPSNPEMSPAAMSEPQRPSQQQQPAVSLLQQQQQQPSMVRPQHPQVLGTPQVPEVALSEADVRAIVELTALIRQRCGTPMLAPPPDGSAAQSIHHGEGPSSSEPPRDPREAVRRAGSAARSGGGASTRARSSHSRTPPPRRRNEDRERNRMYYRSPDKSRSSPRGGRGRRRRTGSDSESRSRSIVARRRRTPKSGGSLGEAPVDSGSMVQAANAWSDPGGRGGSGGWDHHGGGDGGWSTGGGKGRSAWHRKAH</sequence>
<dbReference type="GO" id="GO:0043565">
    <property type="term" value="F:sequence-specific DNA binding"/>
    <property type="evidence" value="ECO:0007669"/>
    <property type="project" value="TreeGrafter"/>
</dbReference>
<dbReference type="Proteomes" id="UP000541610">
    <property type="component" value="Unassembled WGS sequence"/>
</dbReference>
<feature type="compositionally biased region" description="Acidic residues" evidence="6">
    <location>
        <begin position="33"/>
        <end position="48"/>
    </location>
</feature>
<keyword evidence="5" id="KW-0539">Nucleus</keyword>
<dbReference type="PROSITE" id="PS51050">
    <property type="entry name" value="ZF_CW"/>
    <property type="match status" value="2"/>
</dbReference>
<evidence type="ECO:0000313" key="9">
    <source>
        <dbReference type="EMBL" id="KAF4697543.1"/>
    </source>
</evidence>
<feature type="compositionally biased region" description="Basic and acidic residues" evidence="6">
    <location>
        <begin position="1303"/>
        <end position="1316"/>
    </location>
</feature>
<comment type="caution">
    <text evidence="9">The sequence shown here is derived from an EMBL/GenBank/DDBJ whole genome shotgun (WGS) entry which is preliminary data.</text>
</comment>
<feature type="region of interest" description="Disordered" evidence="6">
    <location>
        <begin position="1565"/>
        <end position="1741"/>
    </location>
</feature>
<feature type="compositionally biased region" description="Low complexity" evidence="6">
    <location>
        <begin position="365"/>
        <end position="381"/>
    </location>
</feature>
<dbReference type="EMBL" id="JABANP010000002">
    <property type="protein sequence ID" value="KAF4697543.1"/>
    <property type="molecule type" value="Genomic_DNA"/>
</dbReference>
<evidence type="ECO:0000256" key="5">
    <source>
        <dbReference type="ARBA" id="ARBA00023242"/>
    </source>
</evidence>
<feature type="compositionally biased region" description="Acidic residues" evidence="6">
    <location>
        <begin position="1"/>
        <end position="11"/>
    </location>
</feature>
<evidence type="ECO:0000259" key="7">
    <source>
        <dbReference type="PROSITE" id="PS50013"/>
    </source>
</evidence>
<feature type="region of interest" description="Disordered" evidence="6">
    <location>
        <begin position="167"/>
        <end position="274"/>
    </location>
</feature>
<gene>
    <name evidence="9" type="ORF">FOZ60_004415</name>
</gene>
<dbReference type="GO" id="GO:0008270">
    <property type="term" value="F:zinc ion binding"/>
    <property type="evidence" value="ECO:0007669"/>
    <property type="project" value="UniProtKB-KW"/>
</dbReference>
<feature type="compositionally biased region" description="Low complexity" evidence="6">
    <location>
        <begin position="1421"/>
        <end position="1430"/>
    </location>
</feature>
<evidence type="ECO:0000256" key="3">
    <source>
        <dbReference type="ARBA" id="ARBA00022771"/>
    </source>
</evidence>
<reference evidence="9 10" key="1">
    <citation type="submission" date="2020-04" db="EMBL/GenBank/DDBJ databases">
        <title>Perkinsus olseni comparative genomics.</title>
        <authorList>
            <person name="Bogema D.R."/>
        </authorList>
    </citation>
    <scope>NUCLEOTIDE SEQUENCE [LARGE SCALE GENOMIC DNA]</scope>
    <source>
        <strain evidence="9">00978-12</strain>
    </source>
</reference>
<dbReference type="GO" id="GO:0050684">
    <property type="term" value="P:regulation of mRNA processing"/>
    <property type="evidence" value="ECO:0007669"/>
    <property type="project" value="TreeGrafter"/>
</dbReference>
<feature type="compositionally biased region" description="Gly residues" evidence="6">
    <location>
        <begin position="1721"/>
        <end position="1732"/>
    </location>
</feature>
<keyword evidence="4" id="KW-0862">Zinc</keyword>
<evidence type="ECO:0000256" key="2">
    <source>
        <dbReference type="ARBA" id="ARBA00022723"/>
    </source>
</evidence>
<feature type="compositionally biased region" description="Acidic residues" evidence="6">
    <location>
        <begin position="787"/>
        <end position="799"/>
    </location>
</feature>
<feature type="region of interest" description="Disordered" evidence="6">
    <location>
        <begin position="572"/>
        <end position="833"/>
    </location>
</feature>
<feature type="compositionally biased region" description="Basic and acidic residues" evidence="6">
    <location>
        <begin position="1629"/>
        <end position="1648"/>
    </location>
</feature>
<feature type="compositionally biased region" description="Basic residues" evidence="6">
    <location>
        <begin position="613"/>
        <end position="627"/>
    </location>
</feature>
<dbReference type="InterPro" id="IPR051738">
    <property type="entry name" value="SAF_Modulators"/>
</dbReference>
<dbReference type="PANTHER" id="PTHR15683:SF5">
    <property type="entry name" value="SAFB-LIKE TRANSCRIPTION MODULATOR"/>
    <property type="match status" value="1"/>
</dbReference>
<dbReference type="InterPro" id="IPR000953">
    <property type="entry name" value="Chromo/chromo_shadow_dom"/>
</dbReference>
<comment type="subcellular location">
    <subcellularLocation>
        <location evidence="1">Nucleus</location>
    </subcellularLocation>
</comment>
<feature type="compositionally biased region" description="Polar residues" evidence="6">
    <location>
        <begin position="337"/>
        <end position="360"/>
    </location>
</feature>
<feature type="domain" description="CW-type" evidence="8">
    <location>
        <begin position="98"/>
        <end position="149"/>
    </location>
</feature>
<proteinExistence type="predicted"/>
<dbReference type="PANTHER" id="PTHR15683">
    <property type="entry name" value="SCAFFOLD ATTACHMENT FACTOR B-RELATED"/>
    <property type="match status" value="1"/>
</dbReference>
<feature type="compositionally biased region" description="Basic residues" evidence="6">
    <location>
        <begin position="803"/>
        <end position="824"/>
    </location>
</feature>
<feature type="domain" description="Chromo" evidence="7">
    <location>
        <begin position="393"/>
        <end position="428"/>
    </location>
</feature>
<evidence type="ECO:0000256" key="6">
    <source>
        <dbReference type="SAM" id="MobiDB-lite"/>
    </source>
</evidence>
<feature type="region of interest" description="Disordered" evidence="6">
    <location>
        <begin position="468"/>
        <end position="523"/>
    </location>
</feature>
<feature type="domain" description="CW-type" evidence="8">
    <location>
        <begin position="271"/>
        <end position="322"/>
    </location>
</feature>
<organism evidence="9 10">
    <name type="scientific">Perkinsus olseni</name>
    <name type="common">Perkinsus atlanticus</name>
    <dbReference type="NCBI Taxonomy" id="32597"/>
    <lineage>
        <taxon>Eukaryota</taxon>
        <taxon>Sar</taxon>
        <taxon>Alveolata</taxon>
        <taxon>Perkinsozoa</taxon>
        <taxon>Perkinsea</taxon>
        <taxon>Perkinsida</taxon>
        <taxon>Perkinsidae</taxon>
        <taxon>Perkinsus</taxon>
    </lineage>
</organism>
<feature type="compositionally biased region" description="Acidic residues" evidence="6">
    <location>
        <begin position="678"/>
        <end position="696"/>
    </location>
</feature>
<evidence type="ECO:0000256" key="1">
    <source>
        <dbReference type="ARBA" id="ARBA00004123"/>
    </source>
</evidence>
<dbReference type="InterPro" id="IPR011124">
    <property type="entry name" value="Znf_CW"/>
</dbReference>
<feature type="compositionally biased region" description="Low complexity" evidence="6">
    <location>
        <begin position="212"/>
        <end position="244"/>
    </location>
</feature>
<feature type="region of interest" description="Disordered" evidence="6">
    <location>
        <begin position="330"/>
        <end position="385"/>
    </location>
</feature>
<feature type="compositionally biased region" description="Basic and acidic residues" evidence="6">
    <location>
        <begin position="593"/>
        <end position="612"/>
    </location>
</feature>
<name>A0A7J6PN64_PEROL</name>
<feature type="compositionally biased region" description="Low complexity" evidence="6">
    <location>
        <begin position="474"/>
        <end position="497"/>
    </location>
</feature>